<dbReference type="AlphaFoldDB" id="A0A4S8QIS6"/>
<proteinExistence type="predicted"/>
<dbReference type="Pfam" id="PF07690">
    <property type="entry name" value="MFS_1"/>
    <property type="match status" value="1"/>
</dbReference>
<comment type="caution">
    <text evidence="9">The sequence shown here is derived from an EMBL/GenBank/DDBJ whole genome shotgun (WGS) entry which is preliminary data.</text>
</comment>
<feature type="transmembrane region" description="Helical" evidence="7">
    <location>
        <begin position="422"/>
        <end position="445"/>
    </location>
</feature>
<evidence type="ECO:0000256" key="2">
    <source>
        <dbReference type="ARBA" id="ARBA00022448"/>
    </source>
</evidence>
<sequence length="466" mass="47158">MQLMVILDGSIVTVALPTIQSDLGFTTSQLAWVVNAYLLAFAGLLLLSGRLGDLIGSRKVFLVGLALFTIASVVAALAPSPEMLIAGRFLQGVGGALASAVILGMIVRLYPEPGEQAKAMALYSFIGAGGAAIGLISGGLITQSIGWEGVFWVNVPFGVVAFVVALKVLSPESGIGFRQGADILGAALVTGGLSLGVYAIVMIADPAVSGTRSALLGVVAALMIVAFLVRQAKAGTPLLPLRIFRNRQASAANAIVVTGFAAGFGFQFMLALYLQGVLGLDALSTGLAFLPAPAMIAVVSLFFAARLVARFGPRPILVIGFGALATGLVLLSRAPIDGDYFVDIMPILFLMGAGFGLALPTVVMTAMAGAAPEDQGAASGLNNTAQQAGGAIGLAVLATVAASATASSAEAGAGAIEALRDGYSLAFAIAAAFALLGVLIAIVFIRKPEEQPVEEEQIAELATAAA</sequence>
<feature type="transmembrane region" description="Helical" evidence="7">
    <location>
        <begin position="316"/>
        <end position="336"/>
    </location>
</feature>
<evidence type="ECO:0000256" key="6">
    <source>
        <dbReference type="ARBA" id="ARBA00023136"/>
    </source>
</evidence>
<dbReference type="CDD" id="cd17321">
    <property type="entry name" value="MFS_MMR_MDR_like"/>
    <property type="match status" value="1"/>
</dbReference>
<comment type="subcellular location">
    <subcellularLocation>
        <location evidence="1">Cell membrane</location>
        <topology evidence="1">Multi-pass membrane protein</topology>
    </subcellularLocation>
</comment>
<feature type="transmembrane region" description="Helical" evidence="7">
    <location>
        <begin position="181"/>
        <end position="204"/>
    </location>
</feature>
<dbReference type="SUPFAM" id="SSF103473">
    <property type="entry name" value="MFS general substrate transporter"/>
    <property type="match status" value="1"/>
</dbReference>
<feature type="transmembrane region" description="Helical" evidence="7">
    <location>
        <begin position="30"/>
        <end position="48"/>
    </location>
</feature>
<evidence type="ECO:0000256" key="3">
    <source>
        <dbReference type="ARBA" id="ARBA00022475"/>
    </source>
</evidence>
<name>A0A4S8QIS6_9ACTN</name>
<reference evidence="10" key="1">
    <citation type="submission" date="2019-04" db="EMBL/GenBank/DDBJ databases">
        <title>Nocardioides xinjiangensis sp. nov.</title>
        <authorList>
            <person name="Liu S."/>
        </authorList>
    </citation>
    <scope>NUCLEOTIDE SEQUENCE [LARGE SCALE GENOMIC DNA]</scope>
    <source>
        <strain evidence="10">18</strain>
    </source>
</reference>
<dbReference type="GO" id="GO:0022857">
    <property type="term" value="F:transmembrane transporter activity"/>
    <property type="evidence" value="ECO:0007669"/>
    <property type="project" value="InterPro"/>
</dbReference>
<feature type="transmembrane region" description="Helical" evidence="7">
    <location>
        <begin position="122"/>
        <end position="145"/>
    </location>
</feature>
<keyword evidence="5 7" id="KW-1133">Transmembrane helix</keyword>
<feature type="transmembrane region" description="Helical" evidence="7">
    <location>
        <begin position="60"/>
        <end position="78"/>
    </location>
</feature>
<dbReference type="OrthoDB" id="9807274at2"/>
<evidence type="ECO:0000259" key="8">
    <source>
        <dbReference type="PROSITE" id="PS50850"/>
    </source>
</evidence>
<evidence type="ECO:0000256" key="4">
    <source>
        <dbReference type="ARBA" id="ARBA00022692"/>
    </source>
</evidence>
<evidence type="ECO:0000313" key="9">
    <source>
        <dbReference type="EMBL" id="THV41279.1"/>
    </source>
</evidence>
<dbReference type="EMBL" id="STGY01000047">
    <property type="protein sequence ID" value="THV41279.1"/>
    <property type="molecule type" value="Genomic_DNA"/>
</dbReference>
<accession>A0A4S8QIS6</accession>
<feature type="transmembrane region" description="Helical" evidence="7">
    <location>
        <begin position="250"/>
        <end position="274"/>
    </location>
</feature>
<keyword evidence="10" id="KW-1185">Reference proteome</keyword>
<evidence type="ECO:0000256" key="7">
    <source>
        <dbReference type="SAM" id="Phobius"/>
    </source>
</evidence>
<feature type="transmembrane region" description="Helical" evidence="7">
    <location>
        <begin position="348"/>
        <end position="370"/>
    </location>
</feature>
<protein>
    <submittedName>
        <fullName evidence="9">MFS transporter</fullName>
    </submittedName>
</protein>
<dbReference type="InterPro" id="IPR036259">
    <property type="entry name" value="MFS_trans_sf"/>
</dbReference>
<feature type="transmembrane region" description="Helical" evidence="7">
    <location>
        <begin position="151"/>
        <end position="169"/>
    </location>
</feature>
<dbReference type="InterPro" id="IPR011701">
    <property type="entry name" value="MFS"/>
</dbReference>
<feature type="transmembrane region" description="Helical" evidence="7">
    <location>
        <begin position="286"/>
        <end position="309"/>
    </location>
</feature>
<evidence type="ECO:0000256" key="1">
    <source>
        <dbReference type="ARBA" id="ARBA00004651"/>
    </source>
</evidence>
<feature type="domain" description="Major facilitator superfamily (MFS) profile" evidence="8">
    <location>
        <begin position="1"/>
        <end position="449"/>
    </location>
</feature>
<dbReference type="Gene3D" id="1.20.1720.10">
    <property type="entry name" value="Multidrug resistance protein D"/>
    <property type="match status" value="1"/>
</dbReference>
<keyword evidence="4 7" id="KW-0812">Transmembrane</keyword>
<reference evidence="9 10" key="2">
    <citation type="submission" date="2019-05" db="EMBL/GenBank/DDBJ databases">
        <title>Glycomyces buryatensis sp. nov.</title>
        <authorList>
            <person name="Nikitina E."/>
        </authorList>
    </citation>
    <scope>NUCLEOTIDE SEQUENCE [LARGE SCALE GENOMIC DNA]</scope>
    <source>
        <strain evidence="9 10">18</strain>
    </source>
</reference>
<keyword evidence="2" id="KW-0813">Transport</keyword>
<feature type="transmembrane region" description="Helical" evidence="7">
    <location>
        <begin position="210"/>
        <end position="229"/>
    </location>
</feature>
<feature type="transmembrane region" description="Helical" evidence="7">
    <location>
        <begin position="391"/>
        <end position="416"/>
    </location>
</feature>
<organism evidence="9 10">
    <name type="scientific">Glycomyces buryatensis</name>
    <dbReference type="NCBI Taxonomy" id="2570927"/>
    <lineage>
        <taxon>Bacteria</taxon>
        <taxon>Bacillati</taxon>
        <taxon>Actinomycetota</taxon>
        <taxon>Actinomycetes</taxon>
        <taxon>Glycomycetales</taxon>
        <taxon>Glycomycetaceae</taxon>
        <taxon>Glycomyces</taxon>
    </lineage>
</organism>
<keyword evidence="3" id="KW-1003">Cell membrane</keyword>
<dbReference type="PROSITE" id="PS50850">
    <property type="entry name" value="MFS"/>
    <property type="match status" value="1"/>
</dbReference>
<gene>
    <name evidence="9" type="ORF">FAB82_12490</name>
</gene>
<dbReference type="PANTHER" id="PTHR42718:SF46">
    <property type="entry name" value="BLR6921 PROTEIN"/>
    <property type="match status" value="1"/>
</dbReference>
<keyword evidence="6 7" id="KW-0472">Membrane</keyword>
<evidence type="ECO:0000256" key="5">
    <source>
        <dbReference type="ARBA" id="ARBA00022989"/>
    </source>
</evidence>
<dbReference type="Gene3D" id="1.20.1250.20">
    <property type="entry name" value="MFS general substrate transporter like domains"/>
    <property type="match status" value="1"/>
</dbReference>
<dbReference type="Proteomes" id="UP000308760">
    <property type="component" value="Unassembled WGS sequence"/>
</dbReference>
<dbReference type="PANTHER" id="PTHR42718">
    <property type="entry name" value="MAJOR FACILITATOR SUPERFAMILY MULTIDRUG TRANSPORTER MFSC"/>
    <property type="match status" value="1"/>
</dbReference>
<dbReference type="InterPro" id="IPR020846">
    <property type="entry name" value="MFS_dom"/>
</dbReference>
<feature type="transmembrane region" description="Helical" evidence="7">
    <location>
        <begin position="90"/>
        <end position="110"/>
    </location>
</feature>
<dbReference type="GO" id="GO:0005886">
    <property type="term" value="C:plasma membrane"/>
    <property type="evidence" value="ECO:0007669"/>
    <property type="project" value="UniProtKB-SubCell"/>
</dbReference>
<evidence type="ECO:0000313" key="10">
    <source>
        <dbReference type="Proteomes" id="UP000308760"/>
    </source>
</evidence>